<keyword evidence="5" id="KW-1185">Reference proteome</keyword>
<organism evidence="4 5">
    <name type="scientific">Saccharopolyspora gregorii</name>
    <dbReference type="NCBI Taxonomy" id="33914"/>
    <lineage>
        <taxon>Bacteria</taxon>
        <taxon>Bacillati</taxon>
        <taxon>Actinomycetota</taxon>
        <taxon>Actinomycetes</taxon>
        <taxon>Pseudonocardiales</taxon>
        <taxon>Pseudonocardiaceae</taxon>
        <taxon>Saccharopolyspora</taxon>
    </lineage>
</organism>
<proteinExistence type="predicted"/>
<keyword evidence="1" id="KW-0547">Nucleotide-binding</keyword>
<feature type="domain" description="HTH luxR-type" evidence="3">
    <location>
        <begin position="819"/>
        <end position="884"/>
    </location>
</feature>
<keyword evidence="2" id="KW-0067">ATP-binding</keyword>
<dbReference type="SUPFAM" id="SSF52540">
    <property type="entry name" value="P-loop containing nucleoside triphosphate hydrolases"/>
    <property type="match status" value="1"/>
</dbReference>
<accession>A0ABP6RLG6</accession>
<gene>
    <name evidence="4" type="ORF">GCM10020366_20630</name>
</gene>
<dbReference type="InterPro" id="IPR000792">
    <property type="entry name" value="Tscrpt_reg_LuxR_C"/>
</dbReference>
<dbReference type="Pfam" id="PF00196">
    <property type="entry name" value="GerE"/>
    <property type="match status" value="1"/>
</dbReference>
<dbReference type="PANTHER" id="PTHR16305">
    <property type="entry name" value="TESTICULAR SOLUBLE ADENYLYL CYCLASE"/>
    <property type="match status" value="1"/>
</dbReference>
<dbReference type="PRINTS" id="PR00038">
    <property type="entry name" value="HTHLUXR"/>
</dbReference>
<evidence type="ECO:0000259" key="3">
    <source>
        <dbReference type="PROSITE" id="PS50043"/>
    </source>
</evidence>
<dbReference type="Gene3D" id="1.10.10.10">
    <property type="entry name" value="Winged helix-like DNA-binding domain superfamily/Winged helix DNA-binding domain"/>
    <property type="match status" value="1"/>
</dbReference>
<reference evidence="5" key="1">
    <citation type="journal article" date="2019" name="Int. J. Syst. Evol. Microbiol.">
        <title>The Global Catalogue of Microorganisms (GCM) 10K type strain sequencing project: providing services to taxonomists for standard genome sequencing and annotation.</title>
        <authorList>
            <consortium name="The Broad Institute Genomics Platform"/>
            <consortium name="The Broad Institute Genome Sequencing Center for Infectious Disease"/>
            <person name="Wu L."/>
            <person name="Ma J."/>
        </authorList>
    </citation>
    <scope>NUCLEOTIDE SEQUENCE [LARGE SCALE GENOMIC DNA]</scope>
    <source>
        <strain evidence="5">JCM 9687</strain>
    </source>
</reference>
<comment type="caution">
    <text evidence="4">The sequence shown here is derived from an EMBL/GenBank/DDBJ whole genome shotgun (WGS) entry which is preliminary data.</text>
</comment>
<evidence type="ECO:0000256" key="2">
    <source>
        <dbReference type="ARBA" id="ARBA00022840"/>
    </source>
</evidence>
<sequence>MVLRERENETELLSAALDRASEGGGALLAFSGPFGIGRSAVLAAAAAAARDRGARVLRALATTAERDIPFGVLSQFSCCATDSETGPDFGTMRGGLLASPDPVLLVVDDLQRADVESLRWLDRLCAAVADSAVLVVVAHRDGEQAADPETFQRLLGRAARRGELRPLSPGGVAAVVRDVFGVPGDERFTAACHRASHGRPFLLNAIAHGLRDSGRRPQESDVDAVWSLRPSVVAERAGAVLRPQPEPVLAAARAVALLDGAEPDQLADLAGLAPAECAAALAALAALGVLVEPARPRFAHPVIREVVENTLEPPELAEWHRRAARLLQRADRPAEAVAEHLLASDATQGEWTTGVLHAAGRRALDRGDVATAIRCLRRALLACPTAGTERSVLLADLAEAERSGAPVASMRHLSQALPKFDSDRRRAEALADVPPMLLAVAPLSLLAELEEFRAREELDPAVLRAIDTRIRLARLGDPAWCADTRELFDSLVPGEHVDPERVSVLLYSATLTGGDAESVLPWAKRAVAGEHGPGAAFGAVALAARTLAACDEVRAAEQWLAEVTAALGARGDRAAERLIVDAERAFTVVRSCRYPEAVALAESALRRCDPGLIPVVERCFEVLSIAVLDSADTGSAARALGRHREWDHAVQPWVRELRDAALAVSVRDTVGGLEHLLECGRERDRLGWSNPCLLPWRGWAALLYHRVQRPGPAAELIAEEYRRAVAWGAPSGVGRALRVWGAITEGEPGVELLRRAVEALDGRGPAGTVELAKAHLMLGRRLLCSDRAEAAARLNEGDELAAACGVPRLRAAEEIAAEGGGAQAELTRAELRIARLVAGGLGNQQVATELGVSSRAVEKHLTKVYRKLGVTGRAGLTDLADSLDPA</sequence>
<dbReference type="InterPro" id="IPR036388">
    <property type="entry name" value="WH-like_DNA-bd_sf"/>
</dbReference>
<dbReference type="RefSeq" id="WP_344925819.1">
    <property type="nucleotide sequence ID" value="NZ_BAAAYK010000038.1"/>
</dbReference>
<evidence type="ECO:0000313" key="4">
    <source>
        <dbReference type="EMBL" id="GAA3356468.1"/>
    </source>
</evidence>
<dbReference type="InterPro" id="IPR016032">
    <property type="entry name" value="Sig_transdc_resp-reg_C-effctor"/>
</dbReference>
<dbReference type="PROSITE" id="PS50043">
    <property type="entry name" value="HTH_LUXR_2"/>
    <property type="match status" value="1"/>
</dbReference>
<dbReference type="EMBL" id="BAAAYK010000038">
    <property type="protein sequence ID" value="GAA3356468.1"/>
    <property type="molecule type" value="Genomic_DNA"/>
</dbReference>
<dbReference type="CDD" id="cd06170">
    <property type="entry name" value="LuxR_C_like"/>
    <property type="match status" value="1"/>
</dbReference>
<name>A0ABP6RLG6_9PSEU</name>
<evidence type="ECO:0000313" key="5">
    <source>
        <dbReference type="Proteomes" id="UP001500483"/>
    </source>
</evidence>
<dbReference type="InterPro" id="IPR027417">
    <property type="entry name" value="P-loop_NTPase"/>
</dbReference>
<dbReference type="PANTHER" id="PTHR16305:SF35">
    <property type="entry name" value="TRANSCRIPTIONAL ACTIVATOR DOMAIN"/>
    <property type="match status" value="1"/>
</dbReference>
<protein>
    <submittedName>
        <fullName evidence="4">LuxR C-terminal-related transcriptional regulator</fullName>
    </submittedName>
</protein>
<dbReference type="SMART" id="SM00421">
    <property type="entry name" value="HTH_LUXR"/>
    <property type="match status" value="1"/>
</dbReference>
<dbReference type="SUPFAM" id="SSF46894">
    <property type="entry name" value="C-terminal effector domain of the bipartite response regulators"/>
    <property type="match status" value="1"/>
</dbReference>
<dbReference type="Proteomes" id="UP001500483">
    <property type="component" value="Unassembled WGS sequence"/>
</dbReference>
<evidence type="ECO:0000256" key="1">
    <source>
        <dbReference type="ARBA" id="ARBA00022741"/>
    </source>
</evidence>